<evidence type="ECO:0000256" key="1">
    <source>
        <dbReference type="SAM" id="MobiDB-lite"/>
    </source>
</evidence>
<dbReference type="InterPro" id="IPR031618">
    <property type="entry name" value="T4SS_TraI"/>
</dbReference>
<dbReference type="Pfam" id="PF16932">
    <property type="entry name" value="T4SS_TraI"/>
    <property type="match status" value="1"/>
</dbReference>
<evidence type="ECO:0000256" key="2">
    <source>
        <dbReference type="SAM" id="SignalP"/>
    </source>
</evidence>
<name>A0ABS7VTL6_9HYPH</name>
<dbReference type="EMBL" id="JAIRBM010000024">
    <property type="protein sequence ID" value="MBZ6078919.1"/>
    <property type="molecule type" value="Genomic_DNA"/>
</dbReference>
<feature type="compositionally biased region" description="Low complexity" evidence="1">
    <location>
        <begin position="60"/>
        <end position="77"/>
    </location>
</feature>
<organism evidence="3 4">
    <name type="scientific">Microvirga puerhi</name>
    <dbReference type="NCBI Taxonomy" id="2876078"/>
    <lineage>
        <taxon>Bacteria</taxon>
        <taxon>Pseudomonadati</taxon>
        <taxon>Pseudomonadota</taxon>
        <taxon>Alphaproteobacteria</taxon>
        <taxon>Hyphomicrobiales</taxon>
        <taxon>Methylobacteriaceae</taxon>
        <taxon>Microvirga</taxon>
    </lineage>
</organism>
<accession>A0ABS7VTL6</accession>
<protein>
    <submittedName>
        <fullName evidence="3">Type IV secretion system DotC family protein</fullName>
    </submittedName>
</protein>
<gene>
    <name evidence="3" type="ORF">K9B37_21920</name>
</gene>
<feature type="region of interest" description="Disordered" evidence="1">
    <location>
        <begin position="35"/>
        <end position="102"/>
    </location>
</feature>
<feature type="chain" id="PRO_5046819323" evidence="2">
    <location>
        <begin position="22"/>
        <end position="456"/>
    </location>
</feature>
<sequence>MLRMIAAALLAASSLVGPASAGGADLGGPSLAGPVFKKGSPSGTSEPAVPGGGPTLVRNPEASPSSASGASRAPAEAKPVDRGTSSAPGSVIPTGGAQMPVQENKDKGLQVPPAGILPKPVVKTAGVDAEAKVKAAETTSRSTPSGPEAKVSLPPKAEVTPSKKDALATTAAISQPVVKGAETTTARARAPEPVVVVDAFVPDPSLTIVPELDIYDADKAEGNVVTLDALRNPDSAFYKSHRTFIGGEGLRASMIESAARGVGVRAGSAYESRRINQLLESRWAEVFDRRFQFDKLMAGGGRVIPPVITEINNVEERAGPRFLYLTIGAYEIVKDAELAVRSPTWRDYLFLPVSDPRPPEGLEAGDRSEKSAWTAAVEAGWEEGRREARATFALQLNRLIRDFTGMQRYHYLARRGAISLPQVTTTSQRSRVEAGGNRVFIGEKTLRIAVSPKFSR</sequence>
<reference evidence="3 4" key="1">
    <citation type="submission" date="2021-09" db="EMBL/GenBank/DDBJ databases">
        <title>The complete genome sequence of a new microorganism.</title>
        <authorList>
            <person name="Zi Z."/>
        </authorList>
    </citation>
    <scope>NUCLEOTIDE SEQUENCE [LARGE SCALE GENOMIC DNA]</scope>
    <source>
        <strain evidence="3 4">WGZ8</strain>
    </source>
</reference>
<feature type="region of interest" description="Disordered" evidence="1">
    <location>
        <begin position="133"/>
        <end position="162"/>
    </location>
</feature>
<feature type="signal peptide" evidence="2">
    <location>
        <begin position="1"/>
        <end position="21"/>
    </location>
</feature>
<proteinExistence type="predicted"/>
<comment type="caution">
    <text evidence="3">The sequence shown here is derived from an EMBL/GenBank/DDBJ whole genome shotgun (WGS) entry which is preliminary data.</text>
</comment>
<evidence type="ECO:0000313" key="4">
    <source>
        <dbReference type="Proteomes" id="UP000704176"/>
    </source>
</evidence>
<keyword evidence="2" id="KW-0732">Signal</keyword>
<keyword evidence="4" id="KW-1185">Reference proteome</keyword>
<dbReference type="Proteomes" id="UP000704176">
    <property type="component" value="Unassembled WGS sequence"/>
</dbReference>
<dbReference type="RefSeq" id="WP_224315671.1">
    <property type="nucleotide sequence ID" value="NZ_JAIRBM010000024.1"/>
</dbReference>
<evidence type="ECO:0000313" key="3">
    <source>
        <dbReference type="EMBL" id="MBZ6078919.1"/>
    </source>
</evidence>